<keyword evidence="7" id="KW-1185">Reference proteome</keyword>
<dbReference type="FunFam" id="1.10.238.10:FF:000003">
    <property type="entry name" value="Calmodulin A"/>
    <property type="match status" value="1"/>
</dbReference>
<dbReference type="AlphaFoldDB" id="A0A814RSH5"/>
<name>A0A814RSH5_9BILA</name>
<dbReference type="Pfam" id="PF13499">
    <property type="entry name" value="EF-hand_7"/>
    <property type="match status" value="1"/>
</dbReference>
<keyword evidence="2" id="KW-0106">Calcium</keyword>
<proteinExistence type="predicted"/>
<evidence type="ECO:0000256" key="2">
    <source>
        <dbReference type="ARBA" id="ARBA00022837"/>
    </source>
</evidence>
<sequence length="121" mass="14505">MHEKSSVSNLYEEEKQRNHSTTITFNLSEYITMSANKELTQEQIDEINHSFQELDKNQNGYVNKSEIKERMKKTHLEDLDVIVDHYLRKMDQNADEQVSYDEYLKFMTAIYLGEHKNLRKK</sequence>
<comment type="caution">
    <text evidence="4">The sequence shown here is derived from an EMBL/GenBank/DDBJ whole genome shotgun (WGS) entry which is preliminary data.</text>
</comment>
<keyword evidence="1" id="KW-0677">Repeat</keyword>
<dbReference type="CDD" id="cd00051">
    <property type="entry name" value="EFh"/>
    <property type="match status" value="1"/>
</dbReference>
<dbReference type="Gene3D" id="1.10.238.10">
    <property type="entry name" value="EF-hand"/>
    <property type="match status" value="1"/>
</dbReference>
<dbReference type="InterPro" id="IPR011992">
    <property type="entry name" value="EF-hand-dom_pair"/>
</dbReference>
<feature type="domain" description="EF-hand" evidence="3">
    <location>
        <begin position="78"/>
        <end position="113"/>
    </location>
</feature>
<dbReference type="Proteomes" id="UP000663854">
    <property type="component" value="Unassembled WGS sequence"/>
</dbReference>
<reference evidence="4" key="1">
    <citation type="submission" date="2021-02" db="EMBL/GenBank/DDBJ databases">
        <authorList>
            <person name="Nowell W R."/>
        </authorList>
    </citation>
    <scope>NUCLEOTIDE SEQUENCE</scope>
</reference>
<evidence type="ECO:0000256" key="1">
    <source>
        <dbReference type="ARBA" id="ARBA00022737"/>
    </source>
</evidence>
<dbReference type="EMBL" id="CAJNOH010000849">
    <property type="protein sequence ID" value="CAF1135921.1"/>
    <property type="molecule type" value="Genomic_DNA"/>
</dbReference>
<protein>
    <recommendedName>
        <fullName evidence="3">EF-hand domain-containing protein</fullName>
    </recommendedName>
</protein>
<dbReference type="PROSITE" id="PS50222">
    <property type="entry name" value="EF_HAND_2"/>
    <property type="match status" value="2"/>
</dbReference>
<dbReference type="GO" id="GO:0005509">
    <property type="term" value="F:calcium ion binding"/>
    <property type="evidence" value="ECO:0007669"/>
    <property type="project" value="InterPro"/>
</dbReference>
<dbReference type="InterPro" id="IPR002048">
    <property type="entry name" value="EF_hand_dom"/>
</dbReference>
<dbReference type="SMART" id="SM00054">
    <property type="entry name" value="EFh"/>
    <property type="match status" value="2"/>
</dbReference>
<evidence type="ECO:0000259" key="3">
    <source>
        <dbReference type="PROSITE" id="PS50222"/>
    </source>
</evidence>
<dbReference type="InterPro" id="IPR018247">
    <property type="entry name" value="EF_Hand_1_Ca_BS"/>
</dbReference>
<dbReference type="EMBL" id="CAJNOL010001470">
    <property type="protein sequence ID" value="CAF1365357.1"/>
    <property type="molecule type" value="Genomic_DNA"/>
</dbReference>
<dbReference type="PROSITE" id="PS00018">
    <property type="entry name" value="EF_HAND_1"/>
    <property type="match status" value="1"/>
</dbReference>
<accession>A0A814RSH5</accession>
<evidence type="ECO:0000313" key="4">
    <source>
        <dbReference type="EMBL" id="CAF1135921.1"/>
    </source>
</evidence>
<dbReference type="Proteomes" id="UP000663870">
    <property type="component" value="Unassembled WGS sequence"/>
</dbReference>
<evidence type="ECO:0000313" key="5">
    <source>
        <dbReference type="EMBL" id="CAF1365357.1"/>
    </source>
</evidence>
<evidence type="ECO:0000313" key="6">
    <source>
        <dbReference type="Proteomes" id="UP000663854"/>
    </source>
</evidence>
<feature type="domain" description="EF-hand" evidence="3">
    <location>
        <begin position="42"/>
        <end position="77"/>
    </location>
</feature>
<organism evidence="4 6">
    <name type="scientific">Rotaria sordida</name>
    <dbReference type="NCBI Taxonomy" id="392033"/>
    <lineage>
        <taxon>Eukaryota</taxon>
        <taxon>Metazoa</taxon>
        <taxon>Spiralia</taxon>
        <taxon>Gnathifera</taxon>
        <taxon>Rotifera</taxon>
        <taxon>Eurotatoria</taxon>
        <taxon>Bdelloidea</taxon>
        <taxon>Philodinida</taxon>
        <taxon>Philodinidae</taxon>
        <taxon>Rotaria</taxon>
    </lineage>
</organism>
<dbReference type="SUPFAM" id="SSF47473">
    <property type="entry name" value="EF-hand"/>
    <property type="match status" value="1"/>
</dbReference>
<evidence type="ECO:0000313" key="7">
    <source>
        <dbReference type="Proteomes" id="UP000663870"/>
    </source>
</evidence>
<gene>
    <name evidence="5" type="ORF">JXQ802_LOCUS32853</name>
    <name evidence="4" type="ORF">PYM288_LOCUS21457</name>
</gene>